<name>A0ACC3CD19_PYRYE</name>
<proteinExistence type="predicted"/>
<comment type="caution">
    <text evidence="1">The sequence shown here is derived from an EMBL/GenBank/DDBJ whole genome shotgun (WGS) entry which is preliminary data.</text>
</comment>
<organism evidence="1 2">
    <name type="scientific">Pyropia yezoensis</name>
    <name type="common">Susabi-nori</name>
    <name type="synonym">Porphyra yezoensis</name>
    <dbReference type="NCBI Taxonomy" id="2788"/>
    <lineage>
        <taxon>Eukaryota</taxon>
        <taxon>Rhodophyta</taxon>
        <taxon>Bangiophyceae</taxon>
        <taxon>Bangiales</taxon>
        <taxon>Bangiaceae</taxon>
        <taxon>Pyropia</taxon>
    </lineage>
</organism>
<accession>A0ACC3CD19</accession>
<dbReference type="Proteomes" id="UP000798662">
    <property type="component" value="Chromosome 3"/>
</dbReference>
<sequence length="157" mass="16523">MQQNTKPTITSGPRTKCQDAQGAAPLVELGTHRAPAGMQRARQGRARGTDKPTSLPPPPTFTRLPNPPTQATARSAGVGPPEGPTSTPKATLRLDCTYMSQHRGYQSLSPPVCFSLHRFPCLSPPTTHHVTITGGCTRGRRGGGANVEAGGKTHTLP</sequence>
<gene>
    <name evidence="1" type="ORF">I4F81_010480</name>
</gene>
<evidence type="ECO:0000313" key="2">
    <source>
        <dbReference type="Proteomes" id="UP000798662"/>
    </source>
</evidence>
<reference evidence="1" key="1">
    <citation type="submission" date="2019-11" db="EMBL/GenBank/DDBJ databases">
        <title>Nori genome reveals adaptations in red seaweeds to the harsh intertidal environment.</title>
        <authorList>
            <person name="Wang D."/>
            <person name="Mao Y."/>
        </authorList>
    </citation>
    <scope>NUCLEOTIDE SEQUENCE</scope>
    <source>
        <tissue evidence="1">Gametophyte</tissue>
    </source>
</reference>
<keyword evidence="2" id="KW-1185">Reference proteome</keyword>
<evidence type="ECO:0000313" key="1">
    <source>
        <dbReference type="EMBL" id="KAK1867983.1"/>
    </source>
</evidence>
<dbReference type="EMBL" id="CM020620">
    <property type="protein sequence ID" value="KAK1867983.1"/>
    <property type="molecule type" value="Genomic_DNA"/>
</dbReference>
<protein>
    <submittedName>
        <fullName evidence="1">Uncharacterized protein</fullName>
    </submittedName>
</protein>